<gene>
    <name evidence="2" type="ORF">GCM10017786_21540</name>
</gene>
<dbReference type="Gene3D" id="2.120.10.30">
    <property type="entry name" value="TolB, C-terminal domain"/>
    <property type="match status" value="1"/>
</dbReference>
<evidence type="ECO:0000259" key="1">
    <source>
        <dbReference type="Pfam" id="PF08450"/>
    </source>
</evidence>
<dbReference type="EMBL" id="BNAU01000002">
    <property type="protein sequence ID" value="GHE89151.1"/>
    <property type="molecule type" value="Genomic_DNA"/>
</dbReference>
<accession>A0ABQ3IQ02</accession>
<dbReference type="InterPro" id="IPR013658">
    <property type="entry name" value="SGL"/>
</dbReference>
<proteinExistence type="predicted"/>
<dbReference type="PANTHER" id="PTHR47572:SF5">
    <property type="entry name" value="BLR2277 PROTEIN"/>
    <property type="match status" value="1"/>
</dbReference>
<dbReference type="RefSeq" id="WP_191244370.1">
    <property type="nucleotide sequence ID" value="NZ_BNAU01000002.1"/>
</dbReference>
<dbReference type="InterPro" id="IPR005511">
    <property type="entry name" value="SMP-30"/>
</dbReference>
<keyword evidence="3" id="KW-1185">Reference proteome</keyword>
<feature type="domain" description="SMP-30/Gluconolactonase/LRE-like region" evidence="1">
    <location>
        <begin position="13"/>
        <end position="259"/>
    </location>
</feature>
<dbReference type="InterPro" id="IPR051262">
    <property type="entry name" value="SMP-30/CGR1_Lactonase"/>
</dbReference>
<name>A0ABQ3IQ02_9PSEU</name>
<comment type="caution">
    <text evidence="2">The sequence shown here is derived from an EMBL/GenBank/DDBJ whole genome shotgun (WGS) entry which is preliminary data.</text>
</comment>
<dbReference type="PRINTS" id="PR01790">
    <property type="entry name" value="SMP30FAMILY"/>
</dbReference>
<reference evidence="3" key="1">
    <citation type="journal article" date="2019" name="Int. J. Syst. Evol. Microbiol.">
        <title>The Global Catalogue of Microorganisms (GCM) 10K type strain sequencing project: providing services to taxonomists for standard genome sequencing and annotation.</title>
        <authorList>
            <consortium name="The Broad Institute Genomics Platform"/>
            <consortium name="The Broad Institute Genome Sequencing Center for Infectious Disease"/>
            <person name="Wu L."/>
            <person name="Ma J."/>
        </authorList>
    </citation>
    <scope>NUCLEOTIDE SEQUENCE [LARGE SCALE GENOMIC DNA]</scope>
    <source>
        <strain evidence="3">CGMCC 4.7677</strain>
    </source>
</reference>
<protein>
    <submittedName>
        <fullName evidence="2">Gluconolactonase</fullName>
    </submittedName>
</protein>
<evidence type="ECO:0000313" key="3">
    <source>
        <dbReference type="Proteomes" id="UP000605897"/>
    </source>
</evidence>
<dbReference type="SUPFAM" id="SSF63829">
    <property type="entry name" value="Calcium-dependent phosphotriesterase"/>
    <property type="match status" value="1"/>
</dbReference>
<sequence>MPEIRLLTSGAGFTEGPLWTSDGRLLVTSVSRGQVLELDHRTGAVVRRTETGGGPNGLAEDEHGRVWIAQNGGSVRPSSSHRPATAGLQTLLGGTVLDALTSGVRAPNDLVRGPDGRIWFTDPGSPHEEGPGQVCAYDPRDGRLEVMAEGIGFPNGLAFDLDGVRLVVAATRERRLLRYAWDGACLRFDGVVAALPGGPDGLAFDAEGWLYAALPDADRIAVVDADGTPRAPIRFPDGTFPTNLCFAGPARDTLVVTAAKGGRVLALDGVATGPRHLVPSTTTVRTHHG</sequence>
<dbReference type="Pfam" id="PF08450">
    <property type="entry name" value="SGL"/>
    <property type="match status" value="1"/>
</dbReference>
<evidence type="ECO:0000313" key="2">
    <source>
        <dbReference type="EMBL" id="GHE89151.1"/>
    </source>
</evidence>
<dbReference type="Proteomes" id="UP000605897">
    <property type="component" value="Unassembled WGS sequence"/>
</dbReference>
<organism evidence="2 3">
    <name type="scientific">Amycolatopsis deserti</name>
    <dbReference type="NCBI Taxonomy" id="185696"/>
    <lineage>
        <taxon>Bacteria</taxon>
        <taxon>Bacillati</taxon>
        <taxon>Actinomycetota</taxon>
        <taxon>Actinomycetes</taxon>
        <taxon>Pseudonocardiales</taxon>
        <taxon>Pseudonocardiaceae</taxon>
        <taxon>Amycolatopsis</taxon>
    </lineage>
</organism>
<dbReference type="InterPro" id="IPR011042">
    <property type="entry name" value="6-blade_b-propeller_TolB-like"/>
</dbReference>
<dbReference type="PANTHER" id="PTHR47572">
    <property type="entry name" value="LIPOPROTEIN-RELATED"/>
    <property type="match status" value="1"/>
</dbReference>